<dbReference type="AlphaFoldDB" id="A0A2P2NLZ9"/>
<organism evidence="1">
    <name type="scientific">Rhizophora mucronata</name>
    <name type="common">Asiatic mangrove</name>
    <dbReference type="NCBI Taxonomy" id="61149"/>
    <lineage>
        <taxon>Eukaryota</taxon>
        <taxon>Viridiplantae</taxon>
        <taxon>Streptophyta</taxon>
        <taxon>Embryophyta</taxon>
        <taxon>Tracheophyta</taxon>
        <taxon>Spermatophyta</taxon>
        <taxon>Magnoliopsida</taxon>
        <taxon>eudicotyledons</taxon>
        <taxon>Gunneridae</taxon>
        <taxon>Pentapetalae</taxon>
        <taxon>rosids</taxon>
        <taxon>fabids</taxon>
        <taxon>Malpighiales</taxon>
        <taxon>Rhizophoraceae</taxon>
        <taxon>Rhizophora</taxon>
    </lineage>
</organism>
<name>A0A2P2NLZ9_RHIMU</name>
<evidence type="ECO:0000313" key="1">
    <source>
        <dbReference type="EMBL" id="MBX43511.1"/>
    </source>
</evidence>
<dbReference type="EMBL" id="GGEC01063027">
    <property type="protein sequence ID" value="MBX43511.1"/>
    <property type="molecule type" value="Transcribed_RNA"/>
</dbReference>
<accession>A0A2P2NLZ9</accession>
<proteinExistence type="predicted"/>
<reference evidence="1" key="1">
    <citation type="submission" date="2018-02" db="EMBL/GenBank/DDBJ databases">
        <title>Rhizophora mucronata_Transcriptome.</title>
        <authorList>
            <person name="Meera S.P."/>
            <person name="Sreeshan A."/>
            <person name="Augustine A."/>
        </authorList>
    </citation>
    <scope>NUCLEOTIDE SEQUENCE</scope>
    <source>
        <tissue evidence="1">Leaf</tissue>
    </source>
</reference>
<protein>
    <submittedName>
        <fullName evidence="1">Uncharacterized protein</fullName>
    </submittedName>
</protein>
<sequence>MMRKVYRVYFLARALDTFDRELFFFPNKRFIHLLGLKNYS</sequence>